<keyword evidence="2" id="KW-0808">Transferase</keyword>
<sequence>MSLRSYNPYYRWLFPWLLDRVSAAVADERSDLLGLAQGVVLEIGAGTGSSFHCYPAAVDKLVALEPDTSVMQLAHKQLSKMPAAIQAKTQLLLADAEAIPLADNSVDTLVSFLVLCSVPHPEHALAEMRRVLKADGQLLFFEHVLADDPAVQRWQHRLNPLWHRCAGGCQLNRETAQLIQQAGFSLPTYQRYQHRSFPRLVGQLISGRAVKTND</sequence>
<dbReference type="EMBL" id="RQXW01000013">
    <property type="protein sequence ID" value="RTE65084.1"/>
    <property type="molecule type" value="Genomic_DNA"/>
</dbReference>
<dbReference type="SUPFAM" id="SSF53335">
    <property type="entry name" value="S-adenosyl-L-methionine-dependent methyltransferases"/>
    <property type="match status" value="1"/>
</dbReference>
<name>A0A430KNV5_9GAMM</name>
<dbReference type="InterPro" id="IPR052356">
    <property type="entry name" value="Thiol_S-MT"/>
</dbReference>
<dbReference type="GO" id="GO:0008757">
    <property type="term" value="F:S-adenosylmethionine-dependent methyltransferase activity"/>
    <property type="evidence" value="ECO:0007669"/>
    <property type="project" value="InterPro"/>
</dbReference>
<dbReference type="OrthoDB" id="323463at2"/>
<evidence type="ECO:0000313" key="2">
    <source>
        <dbReference type="EMBL" id="RTE65084.1"/>
    </source>
</evidence>
<protein>
    <submittedName>
        <fullName evidence="2">Class I SAM-dependent methyltransferase</fullName>
    </submittedName>
</protein>
<proteinExistence type="predicted"/>
<dbReference type="PANTHER" id="PTHR45036:SF1">
    <property type="entry name" value="METHYLTRANSFERASE LIKE 7A"/>
    <property type="match status" value="1"/>
</dbReference>
<evidence type="ECO:0000259" key="1">
    <source>
        <dbReference type="Pfam" id="PF08241"/>
    </source>
</evidence>
<dbReference type="GO" id="GO:0032259">
    <property type="term" value="P:methylation"/>
    <property type="evidence" value="ECO:0007669"/>
    <property type="project" value="UniProtKB-KW"/>
</dbReference>
<accession>A0A430KNV5</accession>
<comment type="caution">
    <text evidence="2">The sequence shown here is derived from an EMBL/GenBank/DDBJ whole genome shotgun (WGS) entry which is preliminary data.</text>
</comment>
<feature type="domain" description="Methyltransferase type 11" evidence="1">
    <location>
        <begin position="41"/>
        <end position="140"/>
    </location>
</feature>
<dbReference type="InterPro" id="IPR029063">
    <property type="entry name" value="SAM-dependent_MTases_sf"/>
</dbReference>
<dbReference type="AlphaFoldDB" id="A0A430KNV5"/>
<dbReference type="PANTHER" id="PTHR45036">
    <property type="entry name" value="METHYLTRANSFERASE LIKE 7B"/>
    <property type="match status" value="1"/>
</dbReference>
<dbReference type="Pfam" id="PF08241">
    <property type="entry name" value="Methyltransf_11"/>
    <property type="match status" value="1"/>
</dbReference>
<dbReference type="Gene3D" id="3.40.50.150">
    <property type="entry name" value="Vaccinia Virus protein VP39"/>
    <property type="match status" value="1"/>
</dbReference>
<organism evidence="2 3">
    <name type="scientific">Amphritea opalescens</name>
    <dbReference type="NCBI Taxonomy" id="2490544"/>
    <lineage>
        <taxon>Bacteria</taxon>
        <taxon>Pseudomonadati</taxon>
        <taxon>Pseudomonadota</taxon>
        <taxon>Gammaproteobacteria</taxon>
        <taxon>Oceanospirillales</taxon>
        <taxon>Oceanospirillaceae</taxon>
        <taxon>Amphritea</taxon>
    </lineage>
</organism>
<gene>
    <name evidence="2" type="ORF">EH243_13550</name>
</gene>
<dbReference type="CDD" id="cd02440">
    <property type="entry name" value="AdoMet_MTases"/>
    <property type="match status" value="1"/>
</dbReference>
<reference evidence="2 3" key="1">
    <citation type="submission" date="2018-11" db="EMBL/GenBank/DDBJ databases">
        <title>The draft genome sequence of Amphritea opalescens ANRC-JH13T.</title>
        <authorList>
            <person name="Fang Z."/>
            <person name="Zhang Y."/>
            <person name="Han X."/>
        </authorList>
    </citation>
    <scope>NUCLEOTIDE SEQUENCE [LARGE SCALE GENOMIC DNA]</scope>
    <source>
        <strain evidence="2 3">ANRC-JH13</strain>
    </source>
</reference>
<keyword evidence="3" id="KW-1185">Reference proteome</keyword>
<keyword evidence="2" id="KW-0489">Methyltransferase</keyword>
<evidence type="ECO:0000313" key="3">
    <source>
        <dbReference type="Proteomes" id="UP000283087"/>
    </source>
</evidence>
<dbReference type="InterPro" id="IPR013216">
    <property type="entry name" value="Methyltransf_11"/>
</dbReference>
<dbReference type="RefSeq" id="WP_126159214.1">
    <property type="nucleotide sequence ID" value="NZ_RQXW01000013.1"/>
</dbReference>
<dbReference type="Proteomes" id="UP000283087">
    <property type="component" value="Unassembled WGS sequence"/>
</dbReference>